<evidence type="ECO:0000313" key="2">
    <source>
        <dbReference type="Proteomes" id="UP001195769"/>
    </source>
</evidence>
<accession>A0AAD4DQ84</accession>
<name>A0AAD4DQ84_9AGAM</name>
<gene>
    <name evidence="1" type="ORF">F5891DRAFT_965373</name>
</gene>
<reference evidence="1" key="1">
    <citation type="journal article" date="2020" name="New Phytol.">
        <title>Comparative genomics reveals dynamic genome evolution in host specialist ectomycorrhizal fungi.</title>
        <authorList>
            <person name="Lofgren L.A."/>
            <person name="Nguyen N.H."/>
            <person name="Vilgalys R."/>
            <person name="Ruytinx J."/>
            <person name="Liao H.L."/>
            <person name="Branco S."/>
            <person name="Kuo A."/>
            <person name="LaButti K."/>
            <person name="Lipzen A."/>
            <person name="Andreopoulos W."/>
            <person name="Pangilinan J."/>
            <person name="Riley R."/>
            <person name="Hundley H."/>
            <person name="Na H."/>
            <person name="Barry K."/>
            <person name="Grigoriev I.V."/>
            <person name="Stajich J.E."/>
            <person name="Kennedy P.G."/>
        </authorList>
    </citation>
    <scope>NUCLEOTIDE SEQUENCE</scope>
    <source>
        <strain evidence="1">FC203</strain>
    </source>
</reference>
<sequence>KVICDNTYSNKSWSIVAQGMFQLQEINQMEGKIYQYLEWELNVDLVSLS</sequence>
<dbReference type="Proteomes" id="UP001195769">
    <property type="component" value="Unassembled WGS sequence"/>
</dbReference>
<dbReference type="GeneID" id="64670457"/>
<comment type="caution">
    <text evidence="1">The sequence shown here is derived from an EMBL/GenBank/DDBJ whole genome shotgun (WGS) entry which is preliminary data.</text>
</comment>
<dbReference type="SUPFAM" id="SSF47954">
    <property type="entry name" value="Cyclin-like"/>
    <property type="match status" value="1"/>
</dbReference>
<dbReference type="RefSeq" id="XP_041217486.1">
    <property type="nucleotide sequence ID" value="XM_041376159.1"/>
</dbReference>
<protein>
    <submittedName>
        <fullName evidence="1">Uncharacterized protein</fullName>
    </submittedName>
</protein>
<dbReference type="AlphaFoldDB" id="A0AAD4DQ84"/>
<keyword evidence="2" id="KW-1185">Reference proteome</keyword>
<feature type="non-terminal residue" evidence="1">
    <location>
        <position position="1"/>
    </location>
</feature>
<evidence type="ECO:0000313" key="1">
    <source>
        <dbReference type="EMBL" id="KAG1889625.1"/>
    </source>
</evidence>
<organism evidence="1 2">
    <name type="scientific">Suillus fuscotomentosus</name>
    <dbReference type="NCBI Taxonomy" id="1912939"/>
    <lineage>
        <taxon>Eukaryota</taxon>
        <taxon>Fungi</taxon>
        <taxon>Dikarya</taxon>
        <taxon>Basidiomycota</taxon>
        <taxon>Agaricomycotina</taxon>
        <taxon>Agaricomycetes</taxon>
        <taxon>Agaricomycetidae</taxon>
        <taxon>Boletales</taxon>
        <taxon>Suillineae</taxon>
        <taxon>Suillaceae</taxon>
        <taxon>Suillus</taxon>
    </lineage>
</organism>
<dbReference type="InterPro" id="IPR036915">
    <property type="entry name" value="Cyclin-like_sf"/>
</dbReference>
<proteinExistence type="predicted"/>
<dbReference type="Gene3D" id="1.10.472.10">
    <property type="entry name" value="Cyclin-like"/>
    <property type="match status" value="1"/>
</dbReference>
<dbReference type="EMBL" id="JABBWK010000156">
    <property type="protein sequence ID" value="KAG1889625.1"/>
    <property type="molecule type" value="Genomic_DNA"/>
</dbReference>